<keyword evidence="3" id="KW-0442">Lipid degradation</keyword>
<keyword evidence="2" id="KW-0276">Fatty acid metabolism</keyword>
<dbReference type="Pfam" id="PF02737">
    <property type="entry name" value="3HCDH_N"/>
    <property type="match status" value="1"/>
</dbReference>
<evidence type="ECO:0000256" key="4">
    <source>
        <dbReference type="ARBA" id="ARBA00023002"/>
    </source>
</evidence>
<dbReference type="EMBL" id="JACHCE010000003">
    <property type="protein sequence ID" value="MBB5636452.1"/>
    <property type="molecule type" value="Genomic_DNA"/>
</dbReference>
<evidence type="ECO:0000256" key="2">
    <source>
        <dbReference type="ARBA" id="ARBA00022832"/>
    </source>
</evidence>
<organism evidence="10 11">
    <name type="scientific">Pedobacter cryoconitis</name>
    <dbReference type="NCBI Taxonomy" id="188932"/>
    <lineage>
        <taxon>Bacteria</taxon>
        <taxon>Pseudomonadati</taxon>
        <taxon>Bacteroidota</taxon>
        <taxon>Sphingobacteriia</taxon>
        <taxon>Sphingobacteriales</taxon>
        <taxon>Sphingobacteriaceae</taxon>
        <taxon>Pedobacter</taxon>
    </lineage>
</organism>
<dbReference type="InterPro" id="IPR029045">
    <property type="entry name" value="ClpP/crotonase-like_dom_sf"/>
</dbReference>
<name>A0A7W8ZMD2_9SPHI</name>
<dbReference type="SUPFAM" id="SSF51735">
    <property type="entry name" value="NAD(P)-binding Rossmann-fold domains"/>
    <property type="match status" value="1"/>
</dbReference>
<evidence type="ECO:0000256" key="6">
    <source>
        <dbReference type="ARBA" id="ARBA00023098"/>
    </source>
</evidence>
<comment type="catalytic activity">
    <reaction evidence="7">
        <text>a (3S)-3-hydroxyacyl-CoA + NAD(+) = a 3-oxoacyl-CoA + NADH + H(+)</text>
        <dbReference type="Rhea" id="RHEA:22432"/>
        <dbReference type="ChEBI" id="CHEBI:15378"/>
        <dbReference type="ChEBI" id="CHEBI:57318"/>
        <dbReference type="ChEBI" id="CHEBI:57540"/>
        <dbReference type="ChEBI" id="CHEBI:57945"/>
        <dbReference type="ChEBI" id="CHEBI:90726"/>
        <dbReference type="EC" id="1.1.1.35"/>
    </reaction>
</comment>
<evidence type="ECO:0000256" key="7">
    <source>
        <dbReference type="ARBA" id="ARBA00049556"/>
    </source>
</evidence>
<accession>A0A7W8ZMD2</accession>
<keyword evidence="5" id="KW-0520">NAD</keyword>
<feature type="domain" description="3-hydroxyacyl-CoA dehydrogenase C-terminal" evidence="8">
    <location>
        <begin position="209"/>
        <end position="308"/>
    </location>
</feature>
<dbReference type="EC" id="1.1.1.35" evidence="10"/>
<dbReference type="InterPro" id="IPR036291">
    <property type="entry name" value="NAD(P)-bd_dom_sf"/>
</dbReference>
<sequence>MMNKKINKVAVLGSGIMGSRIACHFANIGVEVLLLDIAPKELSPEEAAKGLQLDNPAVQNRIVNAALQNAIKTNPSPVYTKTVVNKITTGNFEADMSKIAGVDWIIEVVVENLDIKKKVFEQVEQFRKPGTLITSNTSGIPIHLMTEGRSDDFKANFCGTHFFNPPRYLRLLEIIPTPDTKPELVDFLMHYGDKFLGKTTVLCKDTPAFIANRVGVYSMMALLHLVEKLDLTVEEVDKFTGPALGRPKSATFRTSDVVGLDTMIKVSKGLYDNCPDDKAHDLFKLPDYVVKMEENKWLGDKTKQGFYKKTKTADGKTEILALDLKTLEYRTQQKVKSATLDLTKPIENVRDRMKVFAAGKDKAAEVFRHSFFGLFEYVSDRIPEIANELYRIDDALRAGFGWDLGPFEVWDAVGITESLEGMKKYGHEAAAWVHEMLAAGHTSFYKVEDGVKKYYDIPSKSYKALPGADSFIILDNIRTTKTIWKNSGASILDLGDGILNVEFHSKMNTIGGDTLQAINKAIDLAEKEYRGVVIGNDGANFSAGANVGMIFMMAVEQEWDELNMAIRAFQNTSMRIRYSSIPVVVAPHNLTLGGGCEFSLHADHVQLNAETYMGLVEFGVGVIPGGGGTKEFALRASDEYKADQIVQNVLKDRFLTIGMAKVSTSALEAYELGYLQKDKFSVTMNRSRLIADAKAKAIELADAGYTQPVRRNDIRVLGKQGLGIVYAGANTMYSGHYISEHDKKISEKLGYVMCGGDLSSPTEVTEQYLLDLEREAFLSLCGERKTLERIQSIVTKGKPLRN</sequence>
<evidence type="ECO:0000313" key="11">
    <source>
        <dbReference type="Proteomes" id="UP000537204"/>
    </source>
</evidence>
<dbReference type="InterPro" id="IPR006176">
    <property type="entry name" value="3-OHacyl-CoA_DH_NAD-bd"/>
</dbReference>
<dbReference type="Pfam" id="PF00725">
    <property type="entry name" value="3HCDH"/>
    <property type="match status" value="1"/>
</dbReference>
<dbReference type="GO" id="GO:0006635">
    <property type="term" value="P:fatty acid beta-oxidation"/>
    <property type="evidence" value="ECO:0007669"/>
    <property type="project" value="UniProtKB-UniPathway"/>
</dbReference>
<dbReference type="AlphaFoldDB" id="A0A7W8ZMD2"/>
<dbReference type="UniPathway" id="UPA00659"/>
<dbReference type="PANTHER" id="PTHR48075:SF7">
    <property type="entry name" value="3-HYDROXYACYL-COA DEHYDROGENASE-RELATED"/>
    <property type="match status" value="1"/>
</dbReference>
<evidence type="ECO:0000259" key="9">
    <source>
        <dbReference type="Pfam" id="PF02737"/>
    </source>
</evidence>
<dbReference type="PANTHER" id="PTHR48075">
    <property type="entry name" value="3-HYDROXYACYL-COA DEHYDROGENASE FAMILY PROTEIN"/>
    <property type="match status" value="1"/>
</dbReference>
<dbReference type="GO" id="GO:0070403">
    <property type="term" value="F:NAD+ binding"/>
    <property type="evidence" value="ECO:0007669"/>
    <property type="project" value="InterPro"/>
</dbReference>
<comment type="caution">
    <text evidence="10">The sequence shown here is derived from an EMBL/GenBank/DDBJ whole genome shotgun (WGS) entry which is preliminary data.</text>
</comment>
<dbReference type="Proteomes" id="UP000537204">
    <property type="component" value="Unassembled WGS sequence"/>
</dbReference>
<dbReference type="Pfam" id="PF00378">
    <property type="entry name" value="ECH_1"/>
    <property type="match status" value="1"/>
</dbReference>
<dbReference type="CDD" id="cd06558">
    <property type="entry name" value="crotonase-like"/>
    <property type="match status" value="1"/>
</dbReference>
<dbReference type="InterPro" id="IPR006108">
    <property type="entry name" value="3HC_DH_C"/>
</dbReference>
<evidence type="ECO:0000313" key="10">
    <source>
        <dbReference type="EMBL" id="MBB5636452.1"/>
    </source>
</evidence>
<dbReference type="InterPro" id="IPR001753">
    <property type="entry name" value="Enoyl-CoA_hydra/iso"/>
</dbReference>
<protein>
    <submittedName>
        <fullName evidence="10">3-hydroxyacyl-CoA dehydrogenase</fullName>
        <ecNumber evidence="10">1.1.1.35</ecNumber>
    </submittedName>
</protein>
<dbReference type="GO" id="GO:0003857">
    <property type="term" value="F:(3S)-3-hydroxyacyl-CoA dehydrogenase (NAD+) activity"/>
    <property type="evidence" value="ECO:0007669"/>
    <property type="project" value="UniProtKB-EC"/>
</dbReference>
<dbReference type="SUPFAM" id="SSF48179">
    <property type="entry name" value="6-phosphogluconate dehydrogenase C-terminal domain-like"/>
    <property type="match status" value="2"/>
</dbReference>
<keyword evidence="4 10" id="KW-0560">Oxidoreductase</keyword>
<evidence type="ECO:0000256" key="3">
    <source>
        <dbReference type="ARBA" id="ARBA00022963"/>
    </source>
</evidence>
<evidence type="ECO:0000259" key="8">
    <source>
        <dbReference type="Pfam" id="PF00725"/>
    </source>
</evidence>
<dbReference type="Gene3D" id="3.40.50.720">
    <property type="entry name" value="NAD(P)-binding Rossmann-like Domain"/>
    <property type="match status" value="1"/>
</dbReference>
<proteinExistence type="predicted"/>
<dbReference type="InterPro" id="IPR008927">
    <property type="entry name" value="6-PGluconate_DH-like_C_sf"/>
</dbReference>
<feature type="domain" description="3-hydroxyacyl-CoA dehydrogenase NAD binding" evidence="9">
    <location>
        <begin position="8"/>
        <end position="206"/>
    </location>
</feature>
<gene>
    <name evidence="10" type="ORF">HDE68_002353</name>
</gene>
<dbReference type="Gene3D" id="3.90.226.10">
    <property type="entry name" value="2-enoyl-CoA Hydratase, Chain A, domain 1"/>
    <property type="match status" value="1"/>
</dbReference>
<comment type="pathway">
    <text evidence="1">Lipid metabolism; fatty acid beta-oxidation.</text>
</comment>
<reference evidence="10 11" key="1">
    <citation type="submission" date="2020-08" db="EMBL/GenBank/DDBJ databases">
        <title>Genomic Encyclopedia of Type Strains, Phase IV (KMG-V): Genome sequencing to study the core and pangenomes of soil and plant-associated prokaryotes.</title>
        <authorList>
            <person name="Whitman W."/>
        </authorList>
    </citation>
    <scope>NUCLEOTIDE SEQUENCE [LARGE SCALE GENOMIC DNA]</scope>
    <source>
        <strain evidence="10 11">S3M1</strain>
    </source>
</reference>
<dbReference type="Gene3D" id="1.10.1040.50">
    <property type="match status" value="1"/>
</dbReference>
<keyword evidence="6" id="KW-0443">Lipid metabolism</keyword>
<evidence type="ECO:0000256" key="1">
    <source>
        <dbReference type="ARBA" id="ARBA00005005"/>
    </source>
</evidence>
<dbReference type="SUPFAM" id="SSF52096">
    <property type="entry name" value="ClpP/crotonase"/>
    <property type="match status" value="1"/>
</dbReference>
<evidence type="ECO:0000256" key="5">
    <source>
        <dbReference type="ARBA" id="ARBA00023027"/>
    </source>
</evidence>